<name>A0A2H3JGV8_WOLCO</name>
<evidence type="ECO:0000256" key="3">
    <source>
        <dbReference type="ARBA" id="ARBA00022679"/>
    </source>
</evidence>
<keyword evidence="13" id="KW-1185">Reference proteome</keyword>
<dbReference type="EMBL" id="KB467942">
    <property type="protein sequence ID" value="PCH38009.1"/>
    <property type="molecule type" value="Genomic_DNA"/>
</dbReference>
<dbReference type="STRING" id="742152.A0A2H3JGV8"/>
<dbReference type="InterPro" id="IPR008576">
    <property type="entry name" value="MeTrfase_NTM1"/>
</dbReference>
<dbReference type="GO" id="GO:0005737">
    <property type="term" value="C:cytoplasm"/>
    <property type="evidence" value="ECO:0007669"/>
    <property type="project" value="TreeGrafter"/>
</dbReference>
<dbReference type="EC" id="2.1.1.244" evidence="5"/>
<dbReference type="AlphaFoldDB" id="A0A2H3JGV8"/>
<gene>
    <name evidence="12" type="ORF">WOLCODRAFT_135988</name>
</gene>
<reference evidence="12 13" key="1">
    <citation type="journal article" date="2012" name="Science">
        <title>The Paleozoic origin of enzymatic lignin decomposition reconstructed from 31 fungal genomes.</title>
        <authorList>
            <person name="Floudas D."/>
            <person name="Binder M."/>
            <person name="Riley R."/>
            <person name="Barry K."/>
            <person name="Blanchette R.A."/>
            <person name="Henrissat B."/>
            <person name="Martinez A.T."/>
            <person name="Otillar R."/>
            <person name="Spatafora J.W."/>
            <person name="Yadav J.S."/>
            <person name="Aerts A."/>
            <person name="Benoit I."/>
            <person name="Boyd A."/>
            <person name="Carlson A."/>
            <person name="Copeland A."/>
            <person name="Coutinho P.M."/>
            <person name="de Vries R.P."/>
            <person name="Ferreira P."/>
            <person name="Findley K."/>
            <person name="Foster B."/>
            <person name="Gaskell J."/>
            <person name="Glotzer D."/>
            <person name="Gorecki P."/>
            <person name="Heitman J."/>
            <person name="Hesse C."/>
            <person name="Hori C."/>
            <person name="Igarashi K."/>
            <person name="Jurgens J.A."/>
            <person name="Kallen N."/>
            <person name="Kersten P."/>
            <person name="Kohler A."/>
            <person name="Kuees U."/>
            <person name="Kumar T.K.A."/>
            <person name="Kuo A."/>
            <person name="LaButti K."/>
            <person name="Larrondo L.F."/>
            <person name="Lindquist E."/>
            <person name="Ling A."/>
            <person name="Lombard V."/>
            <person name="Lucas S."/>
            <person name="Lundell T."/>
            <person name="Martin R."/>
            <person name="McLaughlin D.J."/>
            <person name="Morgenstern I."/>
            <person name="Morin E."/>
            <person name="Murat C."/>
            <person name="Nagy L.G."/>
            <person name="Nolan M."/>
            <person name="Ohm R.A."/>
            <person name="Patyshakuliyeva A."/>
            <person name="Rokas A."/>
            <person name="Ruiz-Duenas F.J."/>
            <person name="Sabat G."/>
            <person name="Salamov A."/>
            <person name="Samejima M."/>
            <person name="Schmutz J."/>
            <person name="Slot J.C."/>
            <person name="St John F."/>
            <person name="Stenlid J."/>
            <person name="Sun H."/>
            <person name="Sun S."/>
            <person name="Syed K."/>
            <person name="Tsang A."/>
            <person name="Wiebenga A."/>
            <person name="Young D."/>
            <person name="Pisabarro A."/>
            <person name="Eastwood D.C."/>
            <person name="Martin F."/>
            <person name="Cullen D."/>
            <person name="Grigoriev I.V."/>
            <person name="Hibbett D.S."/>
        </authorList>
    </citation>
    <scope>NUCLEOTIDE SEQUENCE [LARGE SCALE GENOMIC DNA]</scope>
    <source>
        <strain evidence="12 13">MD-104</strain>
    </source>
</reference>
<dbReference type="PIRSF" id="PIRSF016958">
    <property type="entry name" value="DUF858_MeTrfase_lik"/>
    <property type="match status" value="1"/>
</dbReference>
<evidence type="ECO:0000256" key="10">
    <source>
        <dbReference type="ARBA" id="ARBA00048167"/>
    </source>
</evidence>
<feature type="binding site" evidence="11">
    <location>
        <position position="35"/>
    </location>
    <ligand>
        <name>S-adenosyl-L-methionine</name>
        <dbReference type="ChEBI" id="CHEBI:59789"/>
    </ligand>
</feature>
<comment type="catalytic activity">
    <reaction evidence="9">
        <text>N-terminal L-prolyl-L-prolyl-L-lysyl-[protein] + 2 S-adenosyl-L-methionine = N-terminal N,N-dimethyl-L-prolyl-L-prolyl-L-lysyl-[protein] + 2 S-adenosyl-L-homocysteine + 2 H(+)</text>
        <dbReference type="Rhea" id="RHEA:54736"/>
        <dbReference type="Rhea" id="RHEA-COMP:13787"/>
        <dbReference type="Rhea" id="RHEA-COMP:13974"/>
        <dbReference type="ChEBI" id="CHEBI:15378"/>
        <dbReference type="ChEBI" id="CHEBI:57856"/>
        <dbReference type="ChEBI" id="CHEBI:59789"/>
        <dbReference type="ChEBI" id="CHEBI:138059"/>
        <dbReference type="ChEBI" id="CHEBI:138318"/>
        <dbReference type="EC" id="2.1.1.244"/>
    </reaction>
</comment>
<dbReference type="CDD" id="cd02440">
    <property type="entry name" value="AdoMet_MTases"/>
    <property type="match status" value="1"/>
</dbReference>
<comment type="catalytic activity">
    <reaction evidence="10">
        <text>N-terminal L-alanyl-L-prolyl-L-lysyl-[protein] + 3 S-adenosyl-L-methionine = N-terminal N,N,N-trimethyl-L-alanyl-L-prolyl-L-lysyl-[protein] + 3 S-adenosyl-L-homocysteine + 3 H(+)</text>
        <dbReference type="Rhea" id="RHEA:54712"/>
        <dbReference type="Rhea" id="RHEA-COMP:13785"/>
        <dbReference type="Rhea" id="RHEA-COMP:13971"/>
        <dbReference type="ChEBI" id="CHEBI:15378"/>
        <dbReference type="ChEBI" id="CHEBI:57856"/>
        <dbReference type="ChEBI" id="CHEBI:59789"/>
        <dbReference type="ChEBI" id="CHEBI:138057"/>
        <dbReference type="ChEBI" id="CHEBI:138315"/>
        <dbReference type="EC" id="2.1.1.244"/>
    </reaction>
</comment>
<evidence type="ECO:0000256" key="7">
    <source>
        <dbReference type="ARBA" id="ARBA00043129"/>
    </source>
</evidence>
<dbReference type="Pfam" id="PF05891">
    <property type="entry name" value="Methyltransf_PK"/>
    <property type="match status" value="2"/>
</dbReference>
<dbReference type="OrthoDB" id="1298661at2759"/>
<accession>A0A2H3JGV8</accession>
<evidence type="ECO:0000256" key="1">
    <source>
        <dbReference type="ARBA" id="ARBA00009059"/>
    </source>
</evidence>
<dbReference type="PANTHER" id="PTHR12753:SF0">
    <property type="entry name" value="ALPHA N-TERMINAL PROTEIN METHYLTRANSFERASE 1"/>
    <property type="match status" value="1"/>
</dbReference>
<feature type="binding site" evidence="11">
    <location>
        <begin position="98"/>
        <end position="99"/>
    </location>
    <ligand>
        <name>S-adenosyl-L-methionine</name>
        <dbReference type="ChEBI" id="CHEBI:59789"/>
    </ligand>
</feature>
<dbReference type="Gene3D" id="3.40.50.150">
    <property type="entry name" value="Vaccinia Virus protein VP39"/>
    <property type="match status" value="1"/>
</dbReference>
<dbReference type="SUPFAM" id="SSF53335">
    <property type="entry name" value="S-adenosyl-L-methionine-dependent methyltransferases"/>
    <property type="match status" value="1"/>
</dbReference>
<dbReference type="InterPro" id="IPR029063">
    <property type="entry name" value="SAM-dependent_MTases_sf"/>
</dbReference>
<evidence type="ECO:0000313" key="13">
    <source>
        <dbReference type="Proteomes" id="UP000218811"/>
    </source>
</evidence>
<evidence type="ECO:0000256" key="9">
    <source>
        <dbReference type="ARBA" id="ARBA00047885"/>
    </source>
</evidence>
<keyword evidence="3" id="KW-0808">Transferase</keyword>
<feature type="binding site" evidence="11">
    <location>
        <position position="135"/>
    </location>
    <ligand>
        <name>S-adenosyl-L-methionine</name>
        <dbReference type="ChEBI" id="CHEBI:59789"/>
    </ligand>
</feature>
<dbReference type="GO" id="GO:0032259">
    <property type="term" value="P:methylation"/>
    <property type="evidence" value="ECO:0007669"/>
    <property type="project" value="UniProtKB-KW"/>
</dbReference>
<evidence type="ECO:0000313" key="12">
    <source>
        <dbReference type="EMBL" id="PCH38009.1"/>
    </source>
</evidence>
<evidence type="ECO:0000256" key="5">
    <source>
        <dbReference type="ARBA" id="ARBA00039112"/>
    </source>
</evidence>
<feature type="binding site" evidence="11">
    <location>
        <position position="30"/>
    </location>
    <ligand>
        <name>S-adenosyl-L-methionine</name>
        <dbReference type="ChEBI" id="CHEBI:59789"/>
    </ligand>
</feature>
<keyword evidence="4 11" id="KW-0949">S-adenosyl-L-methionine</keyword>
<dbReference type="OMA" id="ETYYCFN"/>
<evidence type="ECO:0000256" key="11">
    <source>
        <dbReference type="PIRSR" id="PIRSR016958-1"/>
    </source>
</evidence>
<proteinExistence type="inferred from homology"/>
<comment type="similarity">
    <text evidence="1">Belongs to the methyltransferase superfamily. NTM1 family.</text>
</comment>
<sequence>MPELCTVPSALRRLDAPASLPHRYRALDVGAGIGRVTADVLLHLVHDVVLVEPVESLVQEALARGKASADTQRRRKKSGPWKGIQEKAKSVTFIQDTLQGIDPIRPSSSSKVLGRVGYVPPAEDLDEPFDVVWGQWCLGSLSDPDLVKFLKRSRAALRDPSHSLIIVKENCCADTEDGKPQTVYDDTDSTLTRSDLAWKKLFEEAGLQLIQEQTQLGFPEGLYMVRMLVPRSSNCAHSLGTRDPSHSKYAEWLGSRFTLR</sequence>
<evidence type="ECO:0000256" key="4">
    <source>
        <dbReference type="ARBA" id="ARBA00022691"/>
    </source>
</evidence>
<dbReference type="PANTHER" id="PTHR12753">
    <property type="entry name" value="AD-003 - RELATED"/>
    <property type="match status" value="1"/>
</dbReference>
<evidence type="ECO:0000256" key="8">
    <source>
        <dbReference type="ARBA" id="ARBA00047306"/>
    </source>
</evidence>
<protein>
    <recommendedName>
        <fullName evidence="6">Alpha N-terminal protein methyltransferase 1</fullName>
        <ecNumber evidence="5">2.1.1.244</ecNumber>
    </recommendedName>
    <alternativeName>
        <fullName evidence="7">X-Pro-Lys N-terminal protein methyltransferase 1</fullName>
    </alternativeName>
</protein>
<evidence type="ECO:0000256" key="2">
    <source>
        <dbReference type="ARBA" id="ARBA00022603"/>
    </source>
</evidence>
<organism evidence="12 13">
    <name type="scientific">Wolfiporia cocos (strain MD-104)</name>
    <name type="common">Brown rot fungus</name>
    <dbReference type="NCBI Taxonomy" id="742152"/>
    <lineage>
        <taxon>Eukaryota</taxon>
        <taxon>Fungi</taxon>
        <taxon>Dikarya</taxon>
        <taxon>Basidiomycota</taxon>
        <taxon>Agaricomycotina</taxon>
        <taxon>Agaricomycetes</taxon>
        <taxon>Polyporales</taxon>
        <taxon>Phaeolaceae</taxon>
        <taxon>Wolfiporia</taxon>
    </lineage>
</organism>
<evidence type="ECO:0000256" key="6">
    <source>
        <dbReference type="ARBA" id="ARBA00039449"/>
    </source>
</evidence>
<comment type="catalytic activity">
    <reaction evidence="8">
        <text>N-terminal L-seryl-L-prolyl-L-lysyl-[protein] + 3 S-adenosyl-L-methionine = N-terminal N,N,N-trimethyl-L-seryl-L-prolyl-L-lysyl-[protein] + 3 S-adenosyl-L-homocysteine + 3 H(+)</text>
        <dbReference type="Rhea" id="RHEA:54724"/>
        <dbReference type="Rhea" id="RHEA-COMP:13789"/>
        <dbReference type="Rhea" id="RHEA-COMP:13973"/>
        <dbReference type="ChEBI" id="CHEBI:15378"/>
        <dbReference type="ChEBI" id="CHEBI:57856"/>
        <dbReference type="ChEBI" id="CHEBI:59789"/>
        <dbReference type="ChEBI" id="CHEBI:138061"/>
        <dbReference type="ChEBI" id="CHEBI:138317"/>
        <dbReference type="EC" id="2.1.1.244"/>
    </reaction>
</comment>
<keyword evidence="2" id="KW-0489">Methyltransferase</keyword>
<dbReference type="Proteomes" id="UP000218811">
    <property type="component" value="Unassembled WGS sequence"/>
</dbReference>
<dbReference type="GO" id="GO:0071885">
    <property type="term" value="F:N-terminal protein N-methyltransferase activity"/>
    <property type="evidence" value="ECO:0007669"/>
    <property type="project" value="UniProtKB-EC"/>
</dbReference>